<evidence type="ECO:0000313" key="2">
    <source>
        <dbReference type="EMBL" id="MBA8851226.1"/>
    </source>
</evidence>
<name>A0ABR6APP2_9HYPH</name>
<dbReference type="EMBL" id="JACGXG010000002">
    <property type="protein sequence ID" value="MBA8851226.1"/>
    <property type="molecule type" value="Genomic_DNA"/>
</dbReference>
<keyword evidence="1" id="KW-0732">Signal</keyword>
<evidence type="ECO:0008006" key="4">
    <source>
        <dbReference type="Google" id="ProtNLM"/>
    </source>
</evidence>
<feature type="chain" id="PRO_5047129865" description="Lipoprotein" evidence="1">
    <location>
        <begin position="26"/>
        <end position="138"/>
    </location>
</feature>
<dbReference type="Pfam" id="PF25682">
    <property type="entry name" value="Phage_VG64"/>
    <property type="match status" value="1"/>
</dbReference>
<dbReference type="InterPro" id="IPR058243">
    <property type="entry name" value="Phage_VG64"/>
</dbReference>
<evidence type="ECO:0000256" key="1">
    <source>
        <dbReference type="SAM" id="SignalP"/>
    </source>
</evidence>
<dbReference type="RefSeq" id="WP_182511700.1">
    <property type="nucleotide sequence ID" value="NZ_JACGXG010000002.1"/>
</dbReference>
<protein>
    <recommendedName>
        <fullName evidence="4">Lipoprotein</fullName>
    </recommendedName>
</protein>
<organism evidence="2 3">
    <name type="scientific">Brucella intermedia</name>
    <dbReference type="NCBI Taxonomy" id="94625"/>
    <lineage>
        <taxon>Bacteria</taxon>
        <taxon>Pseudomonadati</taxon>
        <taxon>Pseudomonadota</taxon>
        <taxon>Alphaproteobacteria</taxon>
        <taxon>Hyphomicrobiales</taxon>
        <taxon>Brucellaceae</taxon>
        <taxon>Brucella/Ochrobactrum group</taxon>
        <taxon>Brucella</taxon>
    </lineage>
</organism>
<dbReference type="Proteomes" id="UP000578622">
    <property type="component" value="Unassembled WGS sequence"/>
</dbReference>
<dbReference type="PROSITE" id="PS51257">
    <property type="entry name" value="PROKAR_LIPOPROTEIN"/>
    <property type="match status" value="1"/>
</dbReference>
<gene>
    <name evidence="2" type="ORF">FHW20_002161</name>
</gene>
<proteinExistence type="predicted"/>
<keyword evidence="3" id="KW-1185">Reference proteome</keyword>
<evidence type="ECO:0000313" key="3">
    <source>
        <dbReference type="Proteomes" id="UP000578622"/>
    </source>
</evidence>
<feature type="signal peptide" evidence="1">
    <location>
        <begin position="1"/>
        <end position="25"/>
    </location>
</feature>
<reference evidence="2 3" key="1">
    <citation type="submission" date="2020-07" db="EMBL/GenBank/DDBJ databases">
        <title>Genomic Encyclopedia of Type Strains, Phase IV (KMG-V): Genome sequencing to study the core and pangenomes of soil and plant-associated prokaryotes.</title>
        <authorList>
            <person name="Whitman W."/>
        </authorList>
    </citation>
    <scope>NUCLEOTIDE SEQUENCE [LARGE SCALE GENOMIC DNA]</scope>
    <source>
        <strain evidence="2 3">RH4WT92</strain>
    </source>
</reference>
<accession>A0ABR6APP2</accession>
<comment type="caution">
    <text evidence="2">The sequence shown here is derived from an EMBL/GenBank/DDBJ whole genome shotgun (WGS) entry which is preliminary data.</text>
</comment>
<sequence length="138" mass="15051">MNKLKMLAGALALALLAGCNSDANVANENIKRAADNFEISRRVVFYNGITDSYMLTIEGRCSMDLNSGGTAFNVICKTGPSAYKRHTLVLSDNTSAFVEQLESADVSAYHYRVIFKPQSILPDVDFRGDAGGLTKNRH</sequence>